<sequence>MTRSTLPFELSRLLKESTITLATCSPSSTITHGEHVALFAECEPVILIGPKDCETSITMANKLASNPVFIKGFNTSTSSDPSIGVLDGKTFNWPKEKMECLVSSKKGETEFGEITQSLQQVTCIFTRTNKPLATLMCCSESIVPILDPEFEGDLSTSINAWWNNQTQPH</sequence>
<proteinExistence type="predicted"/>
<protein>
    <submittedName>
        <fullName evidence="1">Uncharacterized protein</fullName>
    </submittedName>
</protein>
<dbReference type="KEGG" id="vbr:A6E01_19540"/>
<dbReference type="AlphaFoldDB" id="A0AAN0XZJ4"/>
<accession>A0AAN0XZJ4</accession>
<dbReference type="Proteomes" id="UP000092018">
    <property type="component" value="Plasmid unnamed1"/>
</dbReference>
<name>A0AAN0XZJ4_9VIBR</name>
<evidence type="ECO:0000313" key="2">
    <source>
        <dbReference type="Proteomes" id="UP000092018"/>
    </source>
</evidence>
<keyword evidence="1" id="KW-0614">Plasmid</keyword>
<gene>
    <name evidence="1" type="ORF">A6E01_19540</name>
</gene>
<geneLocation type="plasmid" evidence="1 2">
    <name>unnamed1</name>
</geneLocation>
<dbReference type="EMBL" id="CP016179">
    <property type="protein sequence ID" value="ANO35408.1"/>
    <property type="molecule type" value="Genomic_DNA"/>
</dbReference>
<dbReference type="RefSeq" id="WP_065211170.1">
    <property type="nucleotide sequence ID" value="NZ_CP016179.1"/>
</dbReference>
<reference evidence="1 2" key="1">
    <citation type="submission" date="2016-06" db="EMBL/GenBank/DDBJ databases">
        <title>Adaptive Radiation by Waves of Gene Transfer Leads to Fine-Scale Resource Partitioning in Marine Microbes.</title>
        <authorList>
            <person name="Hehemann J.-H."/>
            <person name="Arevalo P."/>
            <person name="Datta M.S."/>
            <person name="Yu X."/>
            <person name="Corzett C."/>
            <person name="Henschel A."/>
            <person name="Preheim S.P."/>
            <person name="Timberlake S."/>
            <person name="Alm E.J."/>
            <person name="Polz M.F."/>
        </authorList>
    </citation>
    <scope>NUCLEOTIDE SEQUENCE [LARGE SCALE GENOMIC DNA]</scope>
    <source>
        <strain evidence="1 2">FF50</strain>
        <plasmid evidence="1 2">unnamed1</plasmid>
    </source>
</reference>
<evidence type="ECO:0000313" key="1">
    <source>
        <dbReference type="EMBL" id="ANO35408.1"/>
    </source>
</evidence>
<organism evidence="1 2">
    <name type="scientific">Vibrio breoganii</name>
    <dbReference type="NCBI Taxonomy" id="553239"/>
    <lineage>
        <taxon>Bacteria</taxon>
        <taxon>Pseudomonadati</taxon>
        <taxon>Pseudomonadota</taxon>
        <taxon>Gammaproteobacteria</taxon>
        <taxon>Vibrionales</taxon>
        <taxon>Vibrionaceae</taxon>
        <taxon>Vibrio</taxon>
    </lineage>
</organism>